<dbReference type="OrthoDB" id="8634103at2"/>
<accession>A0A1E5IQ32</accession>
<dbReference type="RefSeq" id="WP_069671776.1">
    <property type="nucleotide sequence ID" value="NZ_MCBT01000046.1"/>
</dbReference>
<comment type="caution">
    <text evidence="2">The sequence shown here is derived from an EMBL/GenBank/DDBJ whole genome shotgun (WGS) entry which is preliminary data.</text>
</comment>
<keyword evidence="2" id="KW-0808">Transferase</keyword>
<evidence type="ECO:0000259" key="1">
    <source>
        <dbReference type="Pfam" id="PF13409"/>
    </source>
</evidence>
<dbReference type="PANTHER" id="PTHR43968:SF6">
    <property type="entry name" value="GLUTATHIONE S-TRANSFERASE OMEGA"/>
    <property type="match status" value="1"/>
</dbReference>
<name>A0A1E5IQ32_SHECO</name>
<dbReference type="InterPro" id="IPR050983">
    <property type="entry name" value="GST_Omega/HSP26"/>
</dbReference>
<evidence type="ECO:0000313" key="3">
    <source>
        <dbReference type="Proteomes" id="UP000095230"/>
    </source>
</evidence>
<dbReference type="GO" id="GO:0016740">
    <property type="term" value="F:transferase activity"/>
    <property type="evidence" value="ECO:0007669"/>
    <property type="project" value="UniProtKB-KW"/>
</dbReference>
<dbReference type="SUPFAM" id="SSF52833">
    <property type="entry name" value="Thioredoxin-like"/>
    <property type="match status" value="1"/>
</dbReference>
<dbReference type="PANTHER" id="PTHR43968">
    <property type="match status" value="1"/>
</dbReference>
<dbReference type="AlphaFoldDB" id="A0A1E5IQ32"/>
<dbReference type="CDD" id="cd03049">
    <property type="entry name" value="GST_N_3"/>
    <property type="match status" value="1"/>
</dbReference>
<reference evidence="2 3" key="1">
    <citation type="submission" date="2016-07" db="EMBL/GenBank/DDBJ databases">
        <title>Whole-genome of two Shewanella species isolated from a digestive organ of sea cucumber Apostichopus japonicus Selenka 1867.</title>
        <authorList>
            <person name="Hong H.-H."/>
            <person name="Choi H."/>
            <person name="Cheon S."/>
            <person name="Oh J.-S."/>
            <person name="Lee H.-G."/>
            <person name="Park C."/>
        </authorList>
    </citation>
    <scope>NUCLEOTIDE SEQUENCE [LARGE SCALE GENOMIC DNA]</scope>
    <source>
        <strain evidence="2 3">CSB03KR</strain>
    </source>
</reference>
<dbReference type="Pfam" id="PF13409">
    <property type="entry name" value="GST_N_2"/>
    <property type="match status" value="1"/>
</dbReference>
<dbReference type="EMBL" id="MCBT01000046">
    <property type="protein sequence ID" value="OEG72615.1"/>
    <property type="molecule type" value="Genomic_DNA"/>
</dbReference>
<gene>
    <name evidence="2" type="ORF">BEL05_10055</name>
</gene>
<dbReference type="STRING" id="23.BEL05_10055"/>
<dbReference type="Gene3D" id="3.40.30.10">
    <property type="entry name" value="Glutaredoxin"/>
    <property type="match status" value="1"/>
</dbReference>
<dbReference type="Gene3D" id="1.20.1050.10">
    <property type="match status" value="1"/>
</dbReference>
<organism evidence="2 3">
    <name type="scientific">Shewanella colwelliana</name>
    <name type="common">Alteromonas colwelliana</name>
    <dbReference type="NCBI Taxonomy" id="23"/>
    <lineage>
        <taxon>Bacteria</taxon>
        <taxon>Pseudomonadati</taxon>
        <taxon>Pseudomonadota</taxon>
        <taxon>Gammaproteobacteria</taxon>
        <taxon>Alteromonadales</taxon>
        <taxon>Shewanellaceae</taxon>
        <taxon>Shewanella</taxon>
    </lineage>
</organism>
<dbReference type="InterPro" id="IPR036249">
    <property type="entry name" value="Thioredoxin-like_sf"/>
</dbReference>
<proteinExistence type="predicted"/>
<dbReference type="Proteomes" id="UP000095230">
    <property type="component" value="Unassembled WGS sequence"/>
</dbReference>
<feature type="domain" description="GST N-terminal" evidence="1">
    <location>
        <begin position="8"/>
        <end position="74"/>
    </location>
</feature>
<dbReference type="GO" id="GO:0005737">
    <property type="term" value="C:cytoplasm"/>
    <property type="evidence" value="ECO:0007669"/>
    <property type="project" value="TreeGrafter"/>
</dbReference>
<evidence type="ECO:0000313" key="2">
    <source>
        <dbReference type="EMBL" id="OEG72615.1"/>
    </source>
</evidence>
<protein>
    <submittedName>
        <fullName evidence="2">Glutathione S-transferase</fullName>
    </submittedName>
</protein>
<sequence length="199" mass="23054">MQLLVSDASPYARWVRVVVSYYAIADIREIEVNPLENGEQLIQANPLGKIPCLILNDGEALFDSEVILRYLDNQYCKEKLFNAAELRWRHMTQFSLIKGLLDSAVALRQEQMREEEGVRSPFWTSRFEQALLRGLTQIELSSMTCGSEVTIQKMGLCCLLQYLDFRHPDLDWRRVAPATARWLLEFETLDAIEQTKPNR</sequence>
<dbReference type="InterPro" id="IPR004045">
    <property type="entry name" value="Glutathione_S-Trfase_N"/>
</dbReference>